<dbReference type="EMBL" id="BOPF01000009">
    <property type="protein sequence ID" value="GIJ46028.1"/>
    <property type="molecule type" value="Genomic_DNA"/>
</dbReference>
<dbReference type="InterPro" id="IPR025996">
    <property type="entry name" value="MT1864/Rv1816-like_C"/>
</dbReference>
<evidence type="ECO:0000256" key="3">
    <source>
        <dbReference type="ARBA" id="ARBA00023163"/>
    </source>
</evidence>
<dbReference type="GO" id="GO:0003700">
    <property type="term" value="F:DNA-binding transcription factor activity"/>
    <property type="evidence" value="ECO:0007669"/>
    <property type="project" value="TreeGrafter"/>
</dbReference>
<name>A0A8J3YLM4_9ACTN</name>
<evidence type="ECO:0000259" key="5">
    <source>
        <dbReference type="PROSITE" id="PS50977"/>
    </source>
</evidence>
<feature type="DNA-binding region" description="H-T-H motif" evidence="4">
    <location>
        <begin position="25"/>
        <end position="44"/>
    </location>
</feature>
<feature type="domain" description="HTH tetR-type" evidence="5">
    <location>
        <begin position="1"/>
        <end position="62"/>
    </location>
</feature>
<evidence type="ECO:0000313" key="7">
    <source>
        <dbReference type="Proteomes" id="UP000619260"/>
    </source>
</evidence>
<organism evidence="6 7">
    <name type="scientific">Virgisporangium aliadipatigenens</name>
    <dbReference type="NCBI Taxonomy" id="741659"/>
    <lineage>
        <taxon>Bacteria</taxon>
        <taxon>Bacillati</taxon>
        <taxon>Actinomycetota</taxon>
        <taxon>Actinomycetes</taxon>
        <taxon>Micromonosporales</taxon>
        <taxon>Micromonosporaceae</taxon>
        <taxon>Virgisporangium</taxon>
    </lineage>
</organism>
<dbReference type="InterPro" id="IPR009057">
    <property type="entry name" value="Homeodomain-like_sf"/>
</dbReference>
<dbReference type="GO" id="GO:0000976">
    <property type="term" value="F:transcription cis-regulatory region binding"/>
    <property type="evidence" value="ECO:0007669"/>
    <property type="project" value="TreeGrafter"/>
</dbReference>
<dbReference type="PROSITE" id="PS50977">
    <property type="entry name" value="HTH_TETR_2"/>
    <property type="match status" value="1"/>
</dbReference>
<keyword evidence="3" id="KW-0804">Transcription</keyword>
<dbReference type="Proteomes" id="UP000619260">
    <property type="component" value="Unassembled WGS sequence"/>
</dbReference>
<dbReference type="InterPro" id="IPR050109">
    <property type="entry name" value="HTH-type_TetR-like_transc_reg"/>
</dbReference>
<dbReference type="RefSeq" id="WP_203899575.1">
    <property type="nucleotide sequence ID" value="NZ_BOPF01000009.1"/>
</dbReference>
<dbReference type="PANTHER" id="PTHR30055">
    <property type="entry name" value="HTH-TYPE TRANSCRIPTIONAL REGULATOR RUTR"/>
    <property type="match status" value="1"/>
</dbReference>
<protein>
    <submittedName>
        <fullName evidence="6">Putative transcriptional regulator, TetR family protein</fullName>
    </submittedName>
</protein>
<dbReference type="SUPFAM" id="SSF46689">
    <property type="entry name" value="Homeodomain-like"/>
    <property type="match status" value="1"/>
</dbReference>
<proteinExistence type="predicted"/>
<gene>
    <name evidence="6" type="ORF">Val02_29140</name>
</gene>
<keyword evidence="7" id="KW-1185">Reference proteome</keyword>
<dbReference type="AlphaFoldDB" id="A0A8J3YLM4"/>
<comment type="caution">
    <text evidence="6">The sequence shown here is derived from an EMBL/GenBank/DDBJ whole genome shotgun (WGS) entry which is preliminary data.</text>
</comment>
<evidence type="ECO:0000313" key="6">
    <source>
        <dbReference type="EMBL" id="GIJ46028.1"/>
    </source>
</evidence>
<evidence type="ECO:0000256" key="2">
    <source>
        <dbReference type="ARBA" id="ARBA00023125"/>
    </source>
</evidence>
<accession>A0A8J3YLM4</accession>
<sequence length="179" mass="19625">MSLYDKLLAAALDLATAPRPVTIPSLRSVARACDVSATAVYRHFPSQSALNKALLMGIDNSFAAAVSGADAPHLLPRERLHRIGRAYLDWGIRNPGLYQLRFESADALGDDYVRGDVADRVIEGMDALLKAAGREAVRGQDLWIAAHGLVSLRIHKPFLPWTDDLDAEVERLLTLWGIE</sequence>
<dbReference type="Gene3D" id="1.10.357.10">
    <property type="entry name" value="Tetracycline Repressor, domain 2"/>
    <property type="match status" value="1"/>
</dbReference>
<evidence type="ECO:0000256" key="4">
    <source>
        <dbReference type="PROSITE-ProRule" id="PRU00335"/>
    </source>
</evidence>
<dbReference type="InterPro" id="IPR001647">
    <property type="entry name" value="HTH_TetR"/>
</dbReference>
<keyword evidence="2 4" id="KW-0238">DNA-binding</keyword>
<dbReference type="Pfam" id="PF13305">
    <property type="entry name" value="TetR_C_33"/>
    <property type="match status" value="1"/>
</dbReference>
<dbReference type="PANTHER" id="PTHR30055:SF234">
    <property type="entry name" value="HTH-TYPE TRANSCRIPTIONAL REGULATOR BETI"/>
    <property type="match status" value="1"/>
</dbReference>
<reference evidence="6" key="1">
    <citation type="submission" date="2021-01" db="EMBL/GenBank/DDBJ databases">
        <title>Whole genome shotgun sequence of Virgisporangium aliadipatigenens NBRC 105644.</title>
        <authorList>
            <person name="Komaki H."/>
            <person name="Tamura T."/>
        </authorList>
    </citation>
    <scope>NUCLEOTIDE SEQUENCE</scope>
    <source>
        <strain evidence="6">NBRC 105644</strain>
    </source>
</reference>
<keyword evidence="1" id="KW-0805">Transcription regulation</keyword>
<evidence type="ECO:0000256" key="1">
    <source>
        <dbReference type="ARBA" id="ARBA00023015"/>
    </source>
</evidence>
<dbReference type="SUPFAM" id="SSF48498">
    <property type="entry name" value="Tetracyclin repressor-like, C-terminal domain"/>
    <property type="match status" value="1"/>
</dbReference>
<dbReference type="InterPro" id="IPR036271">
    <property type="entry name" value="Tet_transcr_reg_TetR-rel_C_sf"/>
</dbReference>